<feature type="compositionally biased region" description="Polar residues" evidence="1">
    <location>
        <begin position="802"/>
        <end position="812"/>
    </location>
</feature>
<feature type="compositionally biased region" description="Polar residues" evidence="1">
    <location>
        <begin position="839"/>
        <end position="851"/>
    </location>
</feature>
<proteinExistence type="predicted"/>
<feature type="compositionally biased region" description="Basic and acidic residues" evidence="1">
    <location>
        <begin position="828"/>
        <end position="838"/>
    </location>
</feature>
<evidence type="ECO:0000256" key="1">
    <source>
        <dbReference type="SAM" id="MobiDB-lite"/>
    </source>
</evidence>
<gene>
    <name evidence="2" type="ORF">C5O00_02925</name>
</gene>
<accession>A0A2S0HU83</accession>
<dbReference type="Proteomes" id="UP000238442">
    <property type="component" value="Chromosome"/>
</dbReference>
<dbReference type="EMBL" id="CP027062">
    <property type="protein sequence ID" value="AVI50176.1"/>
    <property type="molecule type" value="Genomic_DNA"/>
</dbReference>
<name>A0A2S0HU83_9FLAO</name>
<dbReference type="KEGG" id="aue:C5O00_02925"/>
<sequence length="851" mass="90007">MYIIVGKFLNNQLMTITLLHRKFLLILFFVFSTSLLHAQVGINTTAPGTGAMLDVTSNNKGILLPRVALSATNSSSPITPAPSTSLLVYNTATAGSGATAVTPGFYFWSGTAWIPIIGNDWKQSGNAGTSPAANFVGTTDNSDLSFRTNNTEKFRITSNGRLRSYTDGTSGSPAFSWDSDTDTGFYRSNPDEFSIVTNGNSQLTIDASGNLRANSAGTAANPLFGWSGDPDKGFYSPGADLLGLVTNGTERFRIPNTNQVHAMSNGINTAPFYSWNTDTDTGLWISSADRLNLTAGGLEFLELREDANDQLVINDTNADINTRIATTNNSNTLFVDGANDNVGLGTGAPNTSAQLEMSDTDRGILINRVALTSRAVASPVTSPATGLLVYNTANASSGDTEVLPGFYYWSGSEWIAMGGTGGRDWSLEGNAGTSPVQNFIGTTDATDFVLRTNDTERMRFLDIGTAGMGSMPYTNVVLRVNDASHPFGIVSETSSNGASVWGADSGSGIGIRGENTGTGIGLYGYAANSHGAYTYTTYTGSSFLIGGIQAWGGGANGANGVLAVADQLSSSRSNMGLRAVSGSTTSISTNQILNIGVNSNATDLAIYAMTEGPITSYSSIEAARYQTNYTGNALTADARDPRAQLAGYTNSSLVGGGNMYYGGYFYSGGSSSNSSYAYAGARYNNTNYKIIGNGAVSTIVQDTNGDKKVMFAPEAPEVLFEDYGTGQLVNGTANISIDPIFTNNIVVDQDHPLKVFIQLEGDCNGVYVTNKSASSFTVKELQNGTSNVTFSYHIVANRKNDTGSTENSSNYSDLRFPDAPDEIGPETLDARELQKYKPEQNTLQNKLTSKN</sequence>
<reference evidence="2 3" key="1">
    <citation type="submission" date="2018-02" db="EMBL/GenBank/DDBJ databases">
        <title>Genomic analysis of the strain RR4-38 isolated from a seawater recirculating aquaculture system.</title>
        <authorList>
            <person name="Kim Y.-S."/>
            <person name="Jang Y.H."/>
            <person name="Kim K.-H."/>
        </authorList>
    </citation>
    <scope>NUCLEOTIDE SEQUENCE [LARGE SCALE GENOMIC DNA]</scope>
    <source>
        <strain evidence="2 3">RR4-38</strain>
    </source>
</reference>
<evidence type="ECO:0000313" key="3">
    <source>
        <dbReference type="Proteomes" id="UP000238442"/>
    </source>
</evidence>
<organism evidence="2 3">
    <name type="scientific">Pukyongia salina</name>
    <dbReference type="NCBI Taxonomy" id="2094025"/>
    <lineage>
        <taxon>Bacteria</taxon>
        <taxon>Pseudomonadati</taxon>
        <taxon>Bacteroidota</taxon>
        <taxon>Flavobacteriia</taxon>
        <taxon>Flavobacteriales</taxon>
        <taxon>Flavobacteriaceae</taxon>
        <taxon>Pukyongia</taxon>
    </lineage>
</organism>
<protein>
    <submittedName>
        <fullName evidence="2">Uncharacterized protein</fullName>
    </submittedName>
</protein>
<dbReference type="AlphaFoldDB" id="A0A2S0HU83"/>
<evidence type="ECO:0000313" key="2">
    <source>
        <dbReference type="EMBL" id="AVI50176.1"/>
    </source>
</evidence>
<feature type="region of interest" description="Disordered" evidence="1">
    <location>
        <begin position="799"/>
        <end position="851"/>
    </location>
</feature>
<keyword evidence="3" id="KW-1185">Reference proteome</keyword>